<evidence type="ECO:0000256" key="1">
    <source>
        <dbReference type="SAM" id="Phobius"/>
    </source>
</evidence>
<evidence type="ECO:0000313" key="2">
    <source>
        <dbReference type="EMBL" id="GAX26076.1"/>
    </source>
</evidence>
<gene>
    <name evidence="2" type="ORF">FisN_4Hh420</name>
</gene>
<evidence type="ECO:0000313" key="3">
    <source>
        <dbReference type="Proteomes" id="UP000198406"/>
    </source>
</evidence>
<name>A0A1Z5KIL1_FISSO</name>
<keyword evidence="1" id="KW-0472">Membrane</keyword>
<sequence length="117" mass="13272">MNQGDNLPEPSVDVFYSLYSWFSILVLHALLHLWMAGKCKQQTISEMTTNETGDTGISMAKQKVLDSFSERELHQSSSSLDGDEPSIFYELLAQTGSEMTTTYSRENLVREQLQMVQ</sequence>
<dbReference type="Proteomes" id="UP000198406">
    <property type="component" value="Unassembled WGS sequence"/>
</dbReference>
<dbReference type="EMBL" id="BDSP01000235">
    <property type="protein sequence ID" value="GAX26076.1"/>
    <property type="molecule type" value="Genomic_DNA"/>
</dbReference>
<comment type="caution">
    <text evidence="2">The sequence shown here is derived from an EMBL/GenBank/DDBJ whole genome shotgun (WGS) entry which is preliminary data.</text>
</comment>
<reference evidence="2 3" key="1">
    <citation type="journal article" date="2015" name="Plant Cell">
        <title>Oil accumulation by the oleaginous diatom Fistulifera solaris as revealed by the genome and transcriptome.</title>
        <authorList>
            <person name="Tanaka T."/>
            <person name="Maeda Y."/>
            <person name="Veluchamy A."/>
            <person name="Tanaka M."/>
            <person name="Abida H."/>
            <person name="Marechal E."/>
            <person name="Bowler C."/>
            <person name="Muto M."/>
            <person name="Sunaga Y."/>
            <person name="Tanaka M."/>
            <person name="Yoshino T."/>
            <person name="Taniguchi T."/>
            <person name="Fukuda Y."/>
            <person name="Nemoto M."/>
            <person name="Matsumoto M."/>
            <person name="Wong P.S."/>
            <person name="Aburatani S."/>
            <person name="Fujibuchi W."/>
        </authorList>
    </citation>
    <scope>NUCLEOTIDE SEQUENCE [LARGE SCALE GENOMIC DNA]</scope>
    <source>
        <strain evidence="2 3">JPCC DA0580</strain>
    </source>
</reference>
<dbReference type="AlphaFoldDB" id="A0A1Z5KIL1"/>
<organism evidence="2 3">
    <name type="scientific">Fistulifera solaris</name>
    <name type="common">Oleaginous diatom</name>
    <dbReference type="NCBI Taxonomy" id="1519565"/>
    <lineage>
        <taxon>Eukaryota</taxon>
        <taxon>Sar</taxon>
        <taxon>Stramenopiles</taxon>
        <taxon>Ochrophyta</taxon>
        <taxon>Bacillariophyta</taxon>
        <taxon>Bacillariophyceae</taxon>
        <taxon>Bacillariophycidae</taxon>
        <taxon>Naviculales</taxon>
        <taxon>Naviculaceae</taxon>
        <taxon>Fistulifera</taxon>
    </lineage>
</organism>
<protein>
    <submittedName>
        <fullName evidence="2">Uncharacterized protein</fullName>
    </submittedName>
</protein>
<accession>A0A1Z5KIL1</accession>
<keyword evidence="3" id="KW-1185">Reference proteome</keyword>
<dbReference type="InParanoid" id="A0A1Z5KIL1"/>
<proteinExistence type="predicted"/>
<keyword evidence="1" id="KW-0812">Transmembrane</keyword>
<feature type="transmembrane region" description="Helical" evidence="1">
    <location>
        <begin position="18"/>
        <end position="37"/>
    </location>
</feature>
<keyword evidence="1" id="KW-1133">Transmembrane helix</keyword>